<sequence>MSVDSKIGKPNPSQFDTYLTLTSPHITSPCCRYPSSLAVLTSPSFLTVLQRHRNVTHLHVPSSPRGLGLSRPSSVIPSPSRRRASPGKPIDAAFRAYSKDQILSILEERLNGLVAKIHRQSFNWRMKELEANIISRLNRVSASFLLTPDYSVSSLSCGSVNYCLSSSLIENTLYELHISFTSLRN</sequence>
<dbReference type="EMBL" id="JASCZI010120850">
    <property type="protein sequence ID" value="MED6155880.1"/>
    <property type="molecule type" value="Genomic_DNA"/>
</dbReference>
<name>A0ABU6U3Y8_9FABA</name>
<evidence type="ECO:0000256" key="1">
    <source>
        <dbReference type="SAM" id="MobiDB-lite"/>
    </source>
</evidence>
<organism evidence="2 3">
    <name type="scientific">Stylosanthes scabra</name>
    <dbReference type="NCBI Taxonomy" id="79078"/>
    <lineage>
        <taxon>Eukaryota</taxon>
        <taxon>Viridiplantae</taxon>
        <taxon>Streptophyta</taxon>
        <taxon>Embryophyta</taxon>
        <taxon>Tracheophyta</taxon>
        <taxon>Spermatophyta</taxon>
        <taxon>Magnoliopsida</taxon>
        <taxon>eudicotyledons</taxon>
        <taxon>Gunneridae</taxon>
        <taxon>Pentapetalae</taxon>
        <taxon>rosids</taxon>
        <taxon>fabids</taxon>
        <taxon>Fabales</taxon>
        <taxon>Fabaceae</taxon>
        <taxon>Papilionoideae</taxon>
        <taxon>50 kb inversion clade</taxon>
        <taxon>dalbergioids sensu lato</taxon>
        <taxon>Dalbergieae</taxon>
        <taxon>Pterocarpus clade</taxon>
        <taxon>Stylosanthes</taxon>
    </lineage>
</organism>
<comment type="caution">
    <text evidence="2">The sequence shown here is derived from an EMBL/GenBank/DDBJ whole genome shotgun (WGS) entry which is preliminary data.</text>
</comment>
<evidence type="ECO:0000313" key="2">
    <source>
        <dbReference type="EMBL" id="MED6155880.1"/>
    </source>
</evidence>
<accession>A0ABU6U3Y8</accession>
<proteinExistence type="predicted"/>
<dbReference type="Proteomes" id="UP001341840">
    <property type="component" value="Unassembled WGS sequence"/>
</dbReference>
<evidence type="ECO:0000313" key="3">
    <source>
        <dbReference type="Proteomes" id="UP001341840"/>
    </source>
</evidence>
<reference evidence="2 3" key="1">
    <citation type="journal article" date="2023" name="Plants (Basel)">
        <title>Bridging the Gap: Combining Genomics and Transcriptomics Approaches to Understand Stylosanthes scabra, an Orphan Legume from the Brazilian Caatinga.</title>
        <authorList>
            <person name="Ferreira-Neto J.R.C."/>
            <person name="da Silva M.D."/>
            <person name="Binneck E."/>
            <person name="de Melo N.F."/>
            <person name="da Silva R.H."/>
            <person name="de Melo A.L.T.M."/>
            <person name="Pandolfi V."/>
            <person name="Bustamante F.O."/>
            <person name="Brasileiro-Vidal A.C."/>
            <person name="Benko-Iseppon A.M."/>
        </authorList>
    </citation>
    <scope>NUCLEOTIDE SEQUENCE [LARGE SCALE GENOMIC DNA]</scope>
    <source>
        <tissue evidence="2">Leaves</tissue>
    </source>
</reference>
<feature type="compositionally biased region" description="Low complexity" evidence="1">
    <location>
        <begin position="70"/>
        <end position="79"/>
    </location>
</feature>
<keyword evidence="3" id="KW-1185">Reference proteome</keyword>
<protein>
    <submittedName>
        <fullName evidence="2">Uncharacterized protein</fullName>
    </submittedName>
</protein>
<feature type="region of interest" description="Disordered" evidence="1">
    <location>
        <begin position="59"/>
        <end position="87"/>
    </location>
</feature>
<gene>
    <name evidence="2" type="ORF">PIB30_009353</name>
</gene>